<gene>
    <name evidence="2" type="ORF">METZ01_LOCUS17045</name>
</gene>
<reference evidence="2" key="1">
    <citation type="submission" date="2018-05" db="EMBL/GenBank/DDBJ databases">
        <authorList>
            <person name="Lanie J.A."/>
            <person name="Ng W.-L."/>
            <person name="Kazmierczak K.M."/>
            <person name="Andrzejewski T.M."/>
            <person name="Davidsen T.M."/>
            <person name="Wayne K.J."/>
            <person name="Tettelin H."/>
            <person name="Glass J.I."/>
            <person name="Rusch D."/>
            <person name="Podicherti R."/>
            <person name="Tsui H.-C.T."/>
            <person name="Winkler M.E."/>
        </authorList>
    </citation>
    <scope>NUCLEOTIDE SEQUENCE</scope>
</reference>
<dbReference type="InterPro" id="IPR023606">
    <property type="entry name" value="CoA-Trfase_III_dom_1_sf"/>
</dbReference>
<evidence type="ECO:0000313" key="2">
    <source>
        <dbReference type="EMBL" id="SUZ64191.1"/>
    </source>
</evidence>
<dbReference type="EMBL" id="UINC01000928">
    <property type="protein sequence ID" value="SUZ64191.1"/>
    <property type="molecule type" value="Genomic_DNA"/>
</dbReference>
<dbReference type="GO" id="GO:0008410">
    <property type="term" value="F:CoA-transferase activity"/>
    <property type="evidence" value="ECO:0007669"/>
    <property type="project" value="TreeGrafter"/>
</dbReference>
<keyword evidence="1" id="KW-0808">Transferase</keyword>
<proteinExistence type="predicted"/>
<evidence type="ECO:0008006" key="3">
    <source>
        <dbReference type="Google" id="ProtNLM"/>
    </source>
</evidence>
<dbReference type="SUPFAM" id="SSF89796">
    <property type="entry name" value="CoA-transferase family III (CaiB/BaiF)"/>
    <property type="match status" value="2"/>
</dbReference>
<dbReference type="InterPro" id="IPR003673">
    <property type="entry name" value="CoA-Trfase_fam_III"/>
</dbReference>
<sequence length="756" mass="83696">MTEFGADVVQVTDNGSPGRSMNLVDGGVLDWWLDGGKQRHIIDLDTDAGRDSYRLLASNADVIVETEIPGRLTELGIDHPDLLALNPHLVQVSITPFGRTGPRSNWVASDLTAAAMGGFLSVGGVPDRPLNVWGRQTHNYAGFMGALCALSGLWAARRDGHGCHVDVSIHETLSGSVENILMQWLFDDILPLPKVAERQGALHWLRAYDLAECRNGHMMITLTPTPEKAFEMMVDGGFEEGRKWLGYDVEELLLRIDEPMDTMRRWVREHDAMDLWESAQRRHVALGAVHDIEQACASPQFEHRKFFSTAGDSEVVMPGRLVRFSDTPSPTPRRPPLDDTPLQEIVERWSTAKSHIANPGSRKSDREFPLQGVRVLDLTWVLAGPFATRMLADLGADVIRVQNEEHSTLVNRPDYPYYFIWGRSKRSATLDMKHPRALEMIRKLIENCDVLIENYSAGVLQRWGLDWETVNEWNPRLVYVTMSGCGHDGPWRHVISYAPTIHAICGITHLTNFADRGDVGPGFSLNDHLAGFAAATSTMAALLARDTTGTGQRIDMAQLEVGTYCVGPAALDWLSNGNMAQPNGNQDGLQDHVPNEVYPCADGFVAITATSDDQWSHLATLLADSDLTDLSTEPERRTERDKINGAVSQWIANWDADAAVELLQSIGVPAGKVQTADDLINGDPQLAARGFWRNVTHAVFEGRTVDTFPSLWNGRRLPTYLLSPSYLGEHNFEVWSQLAGLDFEEVAEGVGEGLFT</sequence>
<protein>
    <recommendedName>
        <fullName evidence="3">CoA transferase</fullName>
    </recommendedName>
</protein>
<dbReference type="Pfam" id="PF02515">
    <property type="entry name" value="CoA_transf_3"/>
    <property type="match status" value="2"/>
</dbReference>
<dbReference type="PANTHER" id="PTHR48207:SF3">
    <property type="entry name" value="SUCCINATE--HYDROXYMETHYLGLUTARATE COA-TRANSFERASE"/>
    <property type="match status" value="1"/>
</dbReference>
<dbReference type="PANTHER" id="PTHR48207">
    <property type="entry name" value="SUCCINATE--HYDROXYMETHYLGLUTARATE COA-TRANSFERASE"/>
    <property type="match status" value="1"/>
</dbReference>
<name>A0A381PB37_9ZZZZ</name>
<dbReference type="Gene3D" id="3.30.1540.10">
    <property type="entry name" value="formyl-coa transferase, domain 3"/>
    <property type="match status" value="2"/>
</dbReference>
<evidence type="ECO:0000256" key="1">
    <source>
        <dbReference type="ARBA" id="ARBA00022679"/>
    </source>
</evidence>
<dbReference type="Gene3D" id="3.40.50.10540">
    <property type="entry name" value="Crotonobetainyl-coa:carnitine coa-transferase, domain 1"/>
    <property type="match status" value="2"/>
</dbReference>
<organism evidence="2">
    <name type="scientific">marine metagenome</name>
    <dbReference type="NCBI Taxonomy" id="408172"/>
    <lineage>
        <taxon>unclassified sequences</taxon>
        <taxon>metagenomes</taxon>
        <taxon>ecological metagenomes</taxon>
    </lineage>
</organism>
<dbReference type="InterPro" id="IPR044855">
    <property type="entry name" value="CoA-Trfase_III_dom3_sf"/>
</dbReference>
<dbReference type="AlphaFoldDB" id="A0A381PB37"/>
<accession>A0A381PB37</accession>
<dbReference type="InterPro" id="IPR050483">
    <property type="entry name" value="CoA-transferase_III_domain"/>
</dbReference>